<reference evidence="3" key="1">
    <citation type="submission" date="2017-02" db="UniProtKB">
        <authorList>
            <consortium name="WormBaseParasite"/>
        </authorList>
    </citation>
    <scope>IDENTIFICATION</scope>
</reference>
<dbReference type="WBParaSite" id="TASK_0001003601-mRNA-1">
    <property type="protein sequence ID" value="TASK_0001003601-mRNA-1"/>
    <property type="gene ID" value="TASK_0001003601"/>
</dbReference>
<evidence type="ECO:0000313" key="2">
    <source>
        <dbReference type="Proteomes" id="UP000282613"/>
    </source>
</evidence>
<dbReference type="AlphaFoldDB" id="A0A0R3WGP3"/>
<accession>A0A0R3WGP3</accession>
<name>A0A0R3WGP3_TAEAS</name>
<proteinExistence type="predicted"/>
<evidence type="ECO:0000313" key="3">
    <source>
        <dbReference type="WBParaSite" id="TASK_0001003601-mRNA-1"/>
    </source>
</evidence>
<organism evidence="3">
    <name type="scientific">Taenia asiatica</name>
    <name type="common">Asian tapeworm</name>
    <dbReference type="NCBI Taxonomy" id="60517"/>
    <lineage>
        <taxon>Eukaryota</taxon>
        <taxon>Metazoa</taxon>
        <taxon>Spiralia</taxon>
        <taxon>Lophotrochozoa</taxon>
        <taxon>Platyhelminthes</taxon>
        <taxon>Cestoda</taxon>
        <taxon>Eucestoda</taxon>
        <taxon>Cyclophyllidea</taxon>
        <taxon>Taeniidae</taxon>
        <taxon>Taenia</taxon>
    </lineage>
</organism>
<gene>
    <name evidence="1" type="ORF">TASK_LOCUS10037</name>
</gene>
<evidence type="ECO:0000313" key="1">
    <source>
        <dbReference type="EMBL" id="VDK47839.1"/>
    </source>
</evidence>
<reference evidence="1 2" key="2">
    <citation type="submission" date="2018-11" db="EMBL/GenBank/DDBJ databases">
        <authorList>
            <consortium name="Pathogen Informatics"/>
        </authorList>
    </citation>
    <scope>NUCLEOTIDE SEQUENCE [LARGE SCALE GENOMIC DNA]</scope>
</reference>
<dbReference type="Proteomes" id="UP000282613">
    <property type="component" value="Unassembled WGS sequence"/>
</dbReference>
<sequence length="82" mass="8899">MRAPEGSTVVLLLSIGMPDSLSGMSTSCASATTPLRLQEKLRMMDMAGYRIIPRHREEATRPSPAFTRSLLFARGAGGMVMK</sequence>
<protein>
    <submittedName>
        <fullName evidence="3">Secreted protein</fullName>
    </submittedName>
</protein>
<dbReference type="EMBL" id="UYRS01020081">
    <property type="protein sequence ID" value="VDK47839.1"/>
    <property type="molecule type" value="Genomic_DNA"/>
</dbReference>
<keyword evidence="2" id="KW-1185">Reference proteome</keyword>